<proteinExistence type="inferred from homology"/>
<dbReference type="InterPro" id="IPR000639">
    <property type="entry name" value="Epox_hydrolase-like"/>
</dbReference>
<sequence>MSSLQARIEMLAVYAYAGLLVALMSLWMAFGAVKRLCQGKCCREARPRALVEAAWHAATRCEEDPDSPATRKSMVTSAGVKASWLELGSPGEGPLAVLIHGFPDHARSWLGTMQVLRSLGFCAVAVDLRGYGESGAPDPASGAVYDARAGAEDVLEVLAAVQRRQATTPALKPLLVGHDLGGQVAWLLATEHASSFSACVIAASPHPALARANVSASQVVRSFYIPLLNLPSLAVPFLRANGARRVGGALAETRSLSDVAGPTAAALRCSDGSTAPPPPATLPAGSEALAPALVPASTAARAFARKAVCTVLDAASLRHLREEFSRPGRVAAALGWYRGLLAPESRARMASLALPEHGGVAVSLPLANLAAEYDLALGPELVAGTRRVAPHGASAVVPRASHWLPLERPGSIVGAALELLLWAGHVGSLPARAAAVARSPLGHPDGSAAMLAPDAPLPDGTVHFVDTGHGLIAPLVLPRSETADDVTAVRAALRSGLREALRPPRSK</sequence>
<dbReference type="Gene3D" id="3.40.50.1820">
    <property type="entry name" value="alpha/beta hydrolase"/>
    <property type="match status" value="1"/>
</dbReference>
<evidence type="ECO:0000313" key="5">
    <source>
        <dbReference type="EMBL" id="KAA0153661.1"/>
    </source>
</evidence>
<comment type="similarity">
    <text evidence="2">Belongs to the AB hydrolase superfamily. Epoxide hydrolase family.</text>
</comment>
<protein>
    <recommendedName>
        <fullName evidence="4">AB hydrolase-1 domain-containing protein</fullName>
    </recommendedName>
</protein>
<evidence type="ECO:0000259" key="4">
    <source>
        <dbReference type="Pfam" id="PF00561"/>
    </source>
</evidence>
<dbReference type="SUPFAM" id="SSF53474">
    <property type="entry name" value="alpha/beta-Hydrolases"/>
    <property type="match status" value="1"/>
</dbReference>
<organism evidence="5 6">
    <name type="scientific">Cafeteria roenbergensis</name>
    <name type="common">Marine flagellate</name>
    <dbReference type="NCBI Taxonomy" id="33653"/>
    <lineage>
        <taxon>Eukaryota</taxon>
        <taxon>Sar</taxon>
        <taxon>Stramenopiles</taxon>
        <taxon>Bigyra</taxon>
        <taxon>Opalozoa</taxon>
        <taxon>Bicosoecida</taxon>
        <taxon>Cafeteriaceae</taxon>
        <taxon>Cafeteria</taxon>
    </lineage>
</organism>
<dbReference type="PANTHER" id="PTHR43329">
    <property type="entry name" value="EPOXIDE HYDROLASE"/>
    <property type="match status" value="1"/>
</dbReference>
<name>A0A5A8CPG3_CAFRO</name>
<dbReference type="EMBL" id="VLTN01000015">
    <property type="protein sequence ID" value="KAA0153661.1"/>
    <property type="molecule type" value="Genomic_DNA"/>
</dbReference>
<dbReference type="Pfam" id="PF00561">
    <property type="entry name" value="Abhydrolase_1"/>
    <property type="match status" value="1"/>
</dbReference>
<dbReference type="AlphaFoldDB" id="A0A5A8CPG3"/>
<dbReference type="PRINTS" id="PR00412">
    <property type="entry name" value="EPOXHYDRLASE"/>
</dbReference>
<evidence type="ECO:0000256" key="1">
    <source>
        <dbReference type="ARBA" id="ARBA00022801"/>
    </source>
</evidence>
<gene>
    <name evidence="5" type="ORF">FNF29_03049</name>
</gene>
<feature type="transmembrane region" description="Helical" evidence="3">
    <location>
        <begin position="12"/>
        <end position="33"/>
    </location>
</feature>
<evidence type="ECO:0000256" key="2">
    <source>
        <dbReference type="ARBA" id="ARBA00038334"/>
    </source>
</evidence>
<keyword evidence="6" id="KW-1185">Reference proteome</keyword>
<evidence type="ECO:0000313" key="6">
    <source>
        <dbReference type="Proteomes" id="UP000323011"/>
    </source>
</evidence>
<keyword evidence="1" id="KW-0378">Hydrolase</keyword>
<evidence type="ECO:0000256" key="3">
    <source>
        <dbReference type="SAM" id="Phobius"/>
    </source>
</evidence>
<keyword evidence="3" id="KW-0812">Transmembrane</keyword>
<dbReference type="GO" id="GO:0016787">
    <property type="term" value="F:hydrolase activity"/>
    <property type="evidence" value="ECO:0007669"/>
    <property type="project" value="UniProtKB-KW"/>
</dbReference>
<reference evidence="5 6" key="1">
    <citation type="submission" date="2019-07" db="EMBL/GenBank/DDBJ databases">
        <title>Genomes of Cafeteria roenbergensis.</title>
        <authorList>
            <person name="Fischer M.G."/>
            <person name="Hackl T."/>
            <person name="Roman M."/>
        </authorList>
    </citation>
    <scope>NUCLEOTIDE SEQUENCE [LARGE SCALE GENOMIC DNA]</scope>
    <source>
        <strain evidence="5 6">BVI</strain>
    </source>
</reference>
<accession>A0A5A8CPG3</accession>
<dbReference type="InterPro" id="IPR029058">
    <property type="entry name" value="AB_hydrolase_fold"/>
</dbReference>
<dbReference type="Proteomes" id="UP000323011">
    <property type="component" value="Unassembled WGS sequence"/>
</dbReference>
<comment type="caution">
    <text evidence="5">The sequence shown here is derived from an EMBL/GenBank/DDBJ whole genome shotgun (WGS) entry which is preliminary data.</text>
</comment>
<dbReference type="InterPro" id="IPR000073">
    <property type="entry name" value="AB_hydrolase_1"/>
</dbReference>
<keyword evidence="3" id="KW-0472">Membrane</keyword>
<feature type="domain" description="AB hydrolase-1" evidence="4">
    <location>
        <begin position="97"/>
        <end position="215"/>
    </location>
</feature>
<keyword evidence="3" id="KW-1133">Transmembrane helix</keyword>